<proteinExistence type="predicted"/>
<name>J9FA25_9ZZZZ</name>
<evidence type="ECO:0000313" key="1">
    <source>
        <dbReference type="EMBL" id="EJW91761.1"/>
    </source>
</evidence>
<reference evidence="1" key="1">
    <citation type="journal article" date="2012" name="PLoS ONE">
        <title>Gene sets for utilization of primary and secondary nutrition supplies in the distal gut of endangered iberian lynx.</title>
        <authorList>
            <person name="Alcaide M."/>
            <person name="Messina E."/>
            <person name="Richter M."/>
            <person name="Bargiela R."/>
            <person name="Peplies J."/>
            <person name="Huws S.A."/>
            <person name="Newbold C.J."/>
            <person name="Golyshin P.N."/>
            <person name="Simon M.A."/>
            <person name="Lopez G."/>
            <person name="Yakimov M.M."/>
            <person name="Ferrer M."/>
        </authorList>
    </citation>
    <scope>NUCLEOTIDE SEQUENCE</scope>
</reference>
<dbReference type="AlphaFoldDB" id="J9FA25"/>
<dbReference type="EMBL" id="AMCI01007968">
    <property type="protein sequence ID" value="EJW91761.1"/>
    <property type="molecule type" value="Genomic_DNA"/>
</dbReference>
<organism evidence="1">
    <name type="scientific">gut metagenome</name>
    <dbReference type="NCBI Taxonomy" id="749906"/>
    <lineage>
        <taxon>unclassified sequences</taxon>
        <taxon>metagenomes</taxon>
        <taxon>organismal metagenomes</taxon>
    </lineage>
</organism>
<gene>
    <name evidence="1" type="ORF">EVA_20132</name>
</gene>
<comment type="caution">
    <text evidence="1">The sequence shown here is derived from an EMBL/GenBank/DDBJ whole genome shotgun (WGS) entry which is preliminary data.</text>
</comment>
<accession>J9FA25</accession>
<protein>
    <submittedName>
        <fullName evidence="1">Uncharacterized protein</fullName>
    </submittedName>
</protein>
<sequence>MAAKERDPHGQGSICVIHNIEGKHCRKDHLKGKLLPRKKSI</sequence>